<dbReference type="Pfam" id="PF03888">
    <property type="entry name" value="MucB_RseB"/>
    <property type="match status" value="1"/>
</dbReference>
<dbReference type="PATRIC" id="fig|1789004.3.peg.471"/>
<organism evidence="7 8">
    <name type="scientific">Ferrovum myxofaciens</name>
    <dbReference type="NCBI Taxonomy" id="416213"/>
    <lineage>
        <taxon>Bacteria</taxon>
        <taxon>Pseudomonadati</taxon>
        <taxon>Pseudomonadota</taxon>
        <taxon>Betaproteobacteria</taxon>
        <taxon>Ferrovales</taxon>
        <taxon>Ferrovaceae</taxon>
        <taxon>Ferrovum</taxon>
    </lineage>
</organism>
<evidence type="ECO:0000256" key="3">
    <source>
        <dbReference type="ARBA" id="ARBA00022729"/>
    </source>
</evidence>
<accession>A0A149W0I3</accession>
<evidence type="ECO:0000256" key="1">
    <source>
        <dbReference type="ARBA" id="ARBA00004418"/>
    </source>
</evidence>
<dbReference type="GO" id="GO:0045152">
    <property type="term" value="F:antisigma factor binding"/>
    <property type="evidence" value="ECO:0007669"/>
    <property type="project" value="TreeGrafter"/>
</dbReference>
<comment type="subcellular location">
    <subcellularLocation>
        <location evidence="1">Periplasm</location>
    </subcellularLocation>
</comment>
<proteinExistence type="inferred from homology"/>
<dbReference type="CDD" id="cd16327">
    <property type="entry name" value="RseB"/>
    <property type="match status" value="1"/>
</dbReference>
<dbReference type="InterPro" id="IPR005588">
    <property type="entry name" value="MucB_RseB"/>
</dbReference>
<evidence type="ECO:0000256" key="2">
    <source>
        <dbReference type="ARBA" id="ARBA00008150"/>
    </source>
</evidence>
<dbReference type="InterPro" id="IPR033434">
    <property type="entry name" value="MucB/RseB_N"/>
</dbReference>
<evidence type="ECO:0000313" key="7">
    <source>
        <dbReference type="EMBL" id="KXW58950.1"/>
    </source>
</evidence>
<dbReference type="Pfam" id="PF17188">
    <property type="entry name" value="MucB_RseB_C"/>
    <property type="match status" value="1"/>
</dbReference>
<dbReference type="GO" id="GO:0032885">
    <property type="term" value="P:regulation of polysaccharide biosynthetic process"/>
    <property type="evidence" value="ECO:0007669"/>
    <property type="project" value="TreeGrafter"/>
</dbReference>
<name>A0A149W0I3_9PROT</name>
<feature type="domain" description="MucB/RseB N-terminal" evidence="5">
    <location>
        <begin position="44"/>
        <end position="217"/>
    </location>
</feature>
<keyword evidence="3" id="KW-0732">Signal</keyword>
<dbReference type="Proteomes" id="UP000075653">
    <property type="component" value="Unassembled WGS sequence"/>
</dbReference>
<dbReference type="PIRSF" id="PIRSF005427">
    <property type="entry name" value="RseB"/>
    <property type="match status" value="1"/>
</dbReference>
<dbReference type="InterPro" id="IPR033436">
    <property type="entry name" value="MucB/RseB_C"/>
</dbReference>
<evidence type="ECO:0000313" key="8">
    <source>
        <dbReference type="Proteomes" id="UP000075653"/>
    </source>
</evidence>
<keyword evidence="4" id="KW-0574">Periplasm</keyword>
<sequence length="341" mass="38307">MGTGKSGFSILKVLGKGIIPVIGLLISGVGQAGSEPEPVGESLSLLSRLSHAAHDQSYRGTYVVQRGSEMESSKILHARIHGEELTRIEVLDGRPREITRDGKETRCYYPVQHKIRIEKGYTRHLFPALIEVPYEQYLRYYDVSQVGMNRVAGRECRRILLRARDRQRFDHEFCADVDTDLILKAVTYDQHHEPLETLLFTEVSEDDPMSAELLKPTYPDSIQWKKVFFPPPVADHLSYQWDIQALPPGFSKILQMSIQSTAVPGAPFEHLVFSDGLSSFSVFIRPLQGEGFRPVQARIQSSALSYYSGTVGQHRIVVVGEVPQEVVTAIGQSMTITEETH</sequence>
<dbReference type="AlphaFoldDB" id="A0A149W0I3"/>
<feature type="domain" description="MucB/RseB C-terminal" evidence="6">
    <location>
        <begin position="239"/>
        <end position="334"/>
    </location>
</feature>
<dbReference type="STRING" id="1789004.FEMY_04720"/>
<dbReference type="Gene3D" id="2.50.20.10">
    <property type="entry name" value="Lipoprotein localisation LolA/LolB/LppX"/>
    <property type="match status" value="1"/>
</dbReference>
<keyword evidence="8" id="KW-1185">Reference proteome</keyword>
<protein>
    <submittedName>
        <fullName evidence="7">Sigma-E factor regulatory protein RseB</fullName>
    </submittedName>
</protein>
<comment type="caution">
    <text evidence="7">The sequence shown here is derived from an EMBL/GenBank/DDBJ whole genome shotgun (WGS) entry which is preliminary data.</text>
</comment>
<dbReference type="Gene3D" id="3.30.200.100">
    <property type="entry name" value="MucB/RseB, C-terminal domain"/>
    <property type="match status" value="1"/>
</dbReference>
<dbReference type="GO" id="GO:0030288">
    <property type="term" value="C:outer membrane-bounded periplasmic space"/>
    <property type="evidence" value="ECO:0007669"/>
    <property type="project" value="TreeGrafter"/>
</dbReference>
<evidence type="ECO:0000259" key="6">
    <source>
        <dbReference type="Pfam" id="PF17188"/>
    </source>
</evidence>
<comment type="similarity">
    <text evidence="2">Belongs to the RseB family.</text>
</comment>
<dbReference type="PANTHER" id="PTHR38782:SF1">
    <property type="entry name" value="SIGMA-E FACTOR REGULATORY PROTEIN RSEB"/>
    <property type="match status" value="1"/>
</dbReference>
<dbReference type="PANTHER" id="PTHR38782">
    <property type="match status" value="1"/>
</dbReference>
<evidence type="ECO:0000256" key="4">
    <source>
        <dbReference type="ARBA" id="ARBA00022764"/>
    </source>
</evidence>
<reference evidence="7 8" key="1">
    <citation type="submission" date="2016-01" db="EMBL/GenBank/DDBJ databases">
        <title>Genome sequence of the acidophilic iron oxidising Ferrovum strain Z-31.</title>
        <authorList>
            <person name="Poehlein A."/>
            <person name="Ullrich S.R."/>
            <person name="Schloemann M."/>
            <person name="Muehling M."/>
            <person name="Daniel R."/>
        </authorList>
    </citation>
    <scope>NUCLEOTIDE SEQUENCE [LARGE SCALE GENOMIC DNA]</scope>
    <source>
        <strain evidence="7 8">Z-31</strain>
    </source>
</reference>
<dbReference type="InterPro" id="IPR038484">
    <property type="entry name" value="MucB/RseB_C_sf"/>
</dbReference>
<evidence type="ECO:0000259" key="5">
    <source>
        <dbReference type="Pfam" id="PF03888"/>
    </source>
</evidence>
<gene>
    <name evidence="7" type="primary">rseB</name>
    <name evidence="7" type="ORF">FEMY_04720</name>
</gene>
<dbReference type="EMBL" id="LRRD01000007">
    <property type="protein sequence ID" value="KXW58950.1"/>
    <property type="molecule type" value="Genomic_DNA"/>
</dbReference>